<accession>A0A6P6E399</accession>
<evidence type="ECO:0000313" key="17">
    <source>
        <dbReference type="Proteomes" id="UP000515203"/>
    </source>
</evidence>
<feature type="transmembrane region" description="Helical" evidence="16">
    <location>
        <begin position="384"/>
        <end position="401"/>
    </location>
</feature>
<feature type="transmembrane region" description="Helical" evidence="16">
    <location>
        <begin position="322"/>
        <end position="342"/>
    </location>
</feature>
<evidence type="ECO:0000256" key="12">
    <source>
        <dbReference type="ARBA" id="ARBA00054387"/>
    </source>
</evidence>
<dbReference type="PANTHER" id="PTHR11328:SF30">
    <property type="entry name" value="SPHINGOSINE-1-PHOSPHATE TRANSPORTER MFSD2B"/>
    <property type="match status" value="1"/>
</dbReference>
<dbReference type="InterPro" id="IPR036259">
    <property type="entry name" value="MFS_trans_sf"/>
</dbReference>
<dbReference type="Gene3D" id="1.20.1250.20">
    <property type="entry name" value="MFS general substrate transporter like domains"/>
    <property type="match status" value="2"/>
</dbReference>
<evidence type="ECO:0000256" key="13">
    <source>
        <dbReference type="ARBA" id="ARBA00070170"/>
    </source>
</evidence>
<evidence type="ECO:0000256" key="10">
    <source>
        <dbReference type="ARBA" id="ARBA00051809"/>
    </source>
</evidence>
<proteinExistence type="inferred from homology"/>
<dbReference type="GO" id="GO:0005886">
    <property type="term" value="C:plasma membrane"/>
    <property type="evidence" value="ECO:0007669"/>
    <property type="project" value="UniProtKB-SubCell"/>
</dbReference>
<dbReference type="PANTHER" id="PTHR11328">
    <property type="entry name" value="MAJOR FACILITATOR SUPERFAMILY DOMAIN-CONTAINING PROTEIN"/>
    <property type="match status" value="1"/>
</dbReference>
<feature type="transmembrane region" description="Helical" evidence="16">
    <location>
        <begin position="449"/>
        <end position="471"/>
    </location>
</feature>
<dbReference type="Proteomes" id="UP000515203">
    <property type="component" value="Unplaced"/>
</dbReference>
<evidence type="ECO:0000256" key="14">
    <source>
        <dbReference type="ARBA" id="ARBA00076539"/>
    </source>
</evidence>
<dbReference type="RefSeq" id="XP_023566750.1">
    <property type="nucleotide sequence ID" value="XM_023710982.1"/>
</dbReference>
<sequence length="547" mass="58938">MGGNAGKNFPLERFRGHGSGSSLKFLLPLRMIRGQEGVKRFLEKPTNSPRVACGEPFMSVGIQDCCHVSFQDSRAGRLSFCTKVCYGLGGVPNQVASSAISFYLQLFLLDVAQIPAAQASLVLFGGKVSGAVADPVAGFFINRSRRTRSGRLMPWVLGCVPFLSLAYFFLWFLPPFTSLRGLWYTTFYCLFQALATFFQVPYTALTMLITPSPQERDSATAYRMTMEMAGTLMGATIHGLVVSSAHRSNHCELPGPVAVSPDATRLYSFAAAAVAVTYPVCITLLCLGVKEQPDPVGPASGQGLGFWAGLGLTTRYPPYVKLVVSFLFISAAVQVEQSYLVLFCTHAAQLQDHVQSLVLTILVSAVLSTPLWEWVLQRFGKKTSALGICVMVPFAILLAALPTVPVAYVVAFVSGVSIAVSLLLPWSMLPDVVEEFQLQHQHGPGLETIFYSSYVFFTKLSSACTLGISTLSLEFAGYKVGACKQAAKVVVVLKVLIGAVPTFLILAGLCILMVSRAPQVPGQASSQQHSLQRKSSLSLASNSRGLL</sequence>
<feature type="transmembrane region" description="Helical" evidence="16">
    <location>
        <begin position="229"/>
        <end position="246"/>
    </location>
</feature>
<comment type="catalytic activity">
    <reaction evidence="10">
        <text>sphinga-4E,14Z-dienine-1-phosphate(in) = sphinga-4E,14Z-dienine-1-phosphate(out)</text>
        <dbReference type="Rhea" id="RHEA:70207"/>
        <dbReference type="ChEBI" id="CHEBI:149632"/>
    </reaction>
</comment>
<dbReference type="GO" id="GO:0046624">
    <property type="term" value="F:sphingolipid transporter activity"/>
    <property type="evidence" value="ECO:0007669"/>
    <property type="project" value="TreeGrafter"/>
</dbReference>
<evidence type="ECO:0000256" key="3">
    <source>
        <dbReference type="ARBA" id="ARBA00022448"/>
    </source>
</evidence>
<dbReference type="GO" id="GO:0015293">
    <property type="term" value="F:symporter activity"/>
    <property type="evidence" value="ECO:0007669"/>
    <property type="project" value="InterPro"/>
</dbReference>
<gene>
    <name evidence="18" type="primary">Mfsd2b</name>
</gene>
<keyword evidence="7" id="KW-0445">Lipid transport</keyword>
<keyword evidence="4" id="KW-1003">Cell membrane</keyword>
<keyword evidence="5 16" id="KW-0812">Transmembrane</keyword>
<dbReference type="GeneID" id="101578852"/>
<feature type="transmembrane region" description="Helical" evidence="16">
    <location>
        <begin position="491"/>
        <end position="514"/>
    </location>
</feature>
<comment type="subcellular location">
    <subcellularLocation>
        <location evidence="1">Cell membrane</location>
        <topology evidence="1">Multi-pass membrane protein</topology>
    </subcellularLocation>
</comment>
<evidence type="ECO:0000256" key="7">
    <source>
        <dbReference type="ARBA" id="ARBA00023055"/>
    </source>
</evidence>
<feature type="region of interest" description="Disordered" evidence="15">
    <location>
        <begin position="524"/>
        <end position="547"/>
    </location>
</feature>
<dbReference type="CTD" id="388931"/>
<dbReference type="Pfam" id="PF13347">
    <property type="entry name" value="MFS_2"/>
    <property type="match status" value="1"/>
</dbReference>
<evidence type="ECO:0000256" key="16">
    <source>
        <dbReference type="SAM" id="Phobius"/>
    </source>
</evidence>
<comment type="catalytic activity">
    <reaction evidence="9">
        <text>sphinganine 1-phosphate(in) = sphinganine 1-phosphate(out)</text>
        <dbReference type="Rhea" id="RHEA:38671"/>
        <dbReference type="ChEBI" id="CHEBI:57939"/>
    </reaction>
</comment>
<dbReference type="InterPro" id="IPR039672">
    <property type="entry name" value="MFS_2"/>
</dbReference>
<comment type="similarity">
    <text evidence="2">Belongs to the major facilitator superfamily.</text>
</comment>
<evidence type="ECO:0000256" key="4">
    <source>
        <dbReference type="ARBA" id="ARBA00022475"/>
    </source>
</evidence>
<reference evidence="18" key="1">
    <citation type="submission" date="2025-08" db="UniProtKB">
        <authorList>
            <consortium name="RefSeq"/>
        </authorList>
    </citation>
    <scope>IDENTIFICATION</scope>
</reference>
<organism evidence="17 18">
    <name type="scientific">Octodon degus</name>
    <name type="common">Degu</name>
    <name type="synonym">Sciurus degus</name>
    <dbReference type="NCBI Taxonomy" id="10160"/>
    <lineage>
        <taxon>Eukaryota</taxon>
        <taxon>Metazoa</taxon>
        <taxon>Chordata</taxon>
        <taxon>Craniata</taxon>
        <taxon>Vertebrata</taxon>
        <taxon>Euteleostomi</taxon>
        <taxon>Mammalia</taxon>
        <taxon>Eutheria</taxon>
        <taxon>Euarchontoglires</taxon>
        <taxon>Glires</taxon>
        <taxon>Rodentia</taxon>
        <taxon>Hystricomorpha</taxon>
        <taxon>Octodontidae</taxon>
        <taxon>Octodon</taxon>
    </lineage>
</organism>
<dbReference type="FunFam" id="1.20.1250.20:FF:000238">
    <property type="entry name" value="Major facilitator superfamily domain containing 2B"/>
    <property type="match status" value="1"/>
</dbReference>
<feature type="transmembrane region" description="Helical" evidence="16">
    <location>
        <begin position="152"/>
        <end position="173"/>
    </location>
</feature>
<dbReference type="AlphaFoldDB" id="A0A6P6E399"/>
<protein>
    <recommendedName>
        <fullName evidence="13">Sphingosine-1-phosphate transporter MFSD2B</fullName>
    </recommendedName>
    <alternativeName>
        <fullName evidence="14">Major facilitator superfamily domain-containing protein 2B</fullName>
    </alternativeName>
</protein>
<evidence type="ECO:0000256" key="11">
    <source>
        <dbReference type="ARBA" id="ARBA00052922"/>
    </source>
</evidence>
<evidence type="ECO:0000256" key="6">
    <source>
        <dbReference type="ARBA" id="ARBA00022989"/>
    </source>
</evidence>
<dbReference type="SUPFAM" id="SSF103473">
    <property type="entry name" value="MFS general substrate transporter"/>
    <property type="match status" value="1"/>
</dbReference>
<evidence type="ECO:0000256" key="15">
    <source>
        <dbReference type="SAM" id="MobiDB-lite"/>
    </source>
</evidence>
<evidence type="ECO:0000313" key="18">
    <source>
        <dbReference type="RefSeq" id="XP_023566750.1"/>
    </source>
</evidence>
<name>A0A6P6E399_OCTDE</name>
<dbReference type="FunFam" id="1.20.1250.20:FF:000260">
    <property type="entry name" value="Major facilitator superfamily domain containing 2B"/>
    <property type="match status" value="1"/>
</dbReference>
<keyword evidence="17" id="KW-1185">Reference proteome</keyword>
<keyword evidence="3" id="KW-0813">Transport</keyword>
<evidence type="ECO:0000256" key="1">
    <source>
        <dbReference type="ARBA" id="ARBA00004651"/>
    </source>
</evidence>
<feature type="transmembrane region" description="Helical" evidence="16">
    <location>
        <begin position="185"/>
        <end position="209"/>
    </location>
</feature>
<evidence type="ECO:0000256" key="9">
    <source>
        <dbReference type="ARBA" id="ARBA00051006"/>
    </source>
</evidence>
<keyword evidence="8 16" id="KW-0472">Membrane</keyword>
<evidence type="ECO:0000256" key="2">
    <source>
        <dbReference type="ARBA" id="ARBA00008335"/>
    </source>
</evidence>
<evidence type="ECO:0000256" key="5">
    <source>
        <dbReference type="ARBA" id="ARBA00022692"/>
    </source>
</evidence>
<keyword evidence="6 16" id="KW-1133">Transmembrane helix</keyword>
<evidence type="ECO:0000256" key="8">
    <source>
        <dbReference type="ARBA" id="ARBA00023136"/>
    </source>
</evidence>
<comment type="function">
    <text evidence="12">Lipid transporter that specifically mediates export of sphingosine-1-phosphate in red blood cells and platelets. Sphingosine-1-phosphate is a signaling sphingolipid and its export from red blood cells into in the plasma is required for red blood cell morphology. Sphingosine-1-phosphate export from platelets is required for platelet aggregation and thrombus formation. Mediates the export of different sphingosine-1-phosphate (S1P) species, including S1P(d18:0) (sphinganine 1-phosphate), S1P (d18:1) (sphing-4-enine 1-phosphate) and S1P (d18:2) (sphinga-4E,14Z-dienine-1-phosphate). Release of sphingosine-1-phosphate is facilitated by a proton gradient. In contrast, cations, such as sodium, are not required to drive sphingosine-1-phosphate transport. In addition to export, also able to mediate S1P import. Does not transport lysophosphatidylcholine (LPC).</text>
</comment>
<feature type="transmembrane region" description="Helical" evidence="16">
    <location>
        <begin position="407"/>
        <end position="429"/>
    </location>
</feature>
<feature type="transmembrane region" description="Helical" evidence="16">
    <location>
        <begin position="354"/>
        <end position="372"/>
    </location>
</feature>
<dbReference type="GO" id="GO:0008643">
    <property type="term" value="P:carbohydrate transport"/>
    <property type="evidence" value="ECO:0007669"/>
    <property type="project" value="InterPro"/>
</dbReference>
<comment type="catalytic activity">
    <reaction evidence="11">
        <text>sphing-4-enine 1-phosphate(in) = sphing-4-enine 1-phosphate(out)</text>
        <dbReference type="Rhea" id="RHEA:38667"/>
        <dbReference type="ChEBI" id="CHEBI:60119"/>
    </reaction>
</comment>
<feature type="transmembrane region" description="Helical" evidence="16">
    <location>
        <begin position="266"/>
        <end position="287"/>
    </location>
</feature>